<evidence type="ECO:0000313" key="2">
    <source>
        <dbReference type="Proteomes" id="UP000183561"/>
    </source>
</evidence>
<dbReference type="AlphaFoldDB" id="A0A1H4W8A3"/>
<sequence>MNDEELNALLETTAAAIGKRIDGLFQFVAEVRARVDDVAARAAEHRKPLDRTALATIRPLVQNILQRDEPLLEGIGVAVGREALVDTPRWLEWWRRDTADSSHFVRHILNPDAVGFYDYQSREWFVHPIEQQRPLAIGPYVDAGGIEVCTVTLTMPLPLATGDVSVVGGDLSIPAMEHLLLESLGTLRPPIALVAANDRVIVSNSARYVTGSRLRPNTTVVRTVPVPSPDPERLRWRLLVLDNS</sequence>
<dbReference type="EMBL" id="FNSV01000005">
    <property type="protein sequence ID" value="SEC89609.1"/>
    <property type="molecule type" value="Genomic_DNA"/>
</dbReference>
<dbReference type="CDD" id="cd12913">
    <property type="entry name" value="PDC1_MCP_like"/>
    <property type="match status" value="1"/>
</dbReference>
<gene>
    <name evidence="1" type="ORF">SAMN04490239_5886</name>
</gene>
<dbReference type="RefSeq" id="WP_143051431.1">
    <property type="nucleotide sequence ID" value="NZ_CP070609.1"/>
</dbReference>
<dbReference type="OrthoDB" id="8687362at2"/>
<dbReference type="Gene3D" id="3.30.450.20">
    <property type="entry name" value="PAS domain"/>
    <property type="match status" value="1"/>
</dbReference>
<organism evidence="1 2">
    <name type="scientific">Rhodococcus koreensis</name>
    <dbReference type="NCBI Taxonomy" id="99653"/>
    <lineage>
        <taxon>Bacteria</taxon>
        <taxon>Bacillati</taxon>
        <taxon>Actinomycetota</taxon>
        <taxon>Actinomycetes</taxon>
        <taxon>Mycobacteriales</taxon>
        <taxon>Nocardiaceae</taxon>
        <taxon>Rhodococcus</taxon>
    </lineage>
</organism>
<accession>A0A1H4W8A3</accession>
<keyword evidence="2" id="KW-1185">Reference proteome</keyword>
<proteinExistence type="predicted"/>
<evidence type="ECO:0000313" key="1">
    <source>
        <dbReference type="EMBL" id="SEC89609.1"/>
    </source>
</evidence>
<protein>
    <recommendedName>
        <fullName evidence="3">Cache domain-containing protein</fullName>
    </recommendedName>
</protein>
<evidence type="ECO:0008006" key="3">
    <source>
        <dbReference type="Google" id="ProtNLM"/>
    </source>
</evidence>
<name>A0A1H4W8A3_9NOCA</name>
<reference evidence="2" key="1">
    <citation type="submission" date="2016-10" db="EMBL/GenBank/DDBJ databases">
        <authorList>
            <person name="Varghese N."/>
            <person name="Submissions S."/>
        </authorList>
    </citation>
    <scope>NUCLEOTIDE SEQUENCE [LARGE SCALE GENOMIC DNA]</scope>
    <source>
        <strain evidence="2">DSM 44498</strain>
    </source>
</reference>
<dbReference type="Proteomes" id="UP000183561">
    <property type="component" value="Unassembled WGS sequence"/>
</dbReference>